<dbReference type="InterPro" id="IPR019748">
    <property type="entry name" value="FERM_central"/>
</dbReference>
<dbReference type="InterPro" id="IPR029071">
    <property type="entry name" value="Ubiquitin-like_domsf"/>
</dbReference>
<dbReference type="AlphaFoldDB" id="A0A0K0FBZ2"/>
<dbReference type="PROSITE" id="PS50057">
    <property type="entry name" value="FERM_3"/>
    <property type="match status" value="1"/>
</dbReference>
<name>A0A0K0FBZ2_STRVS</name>
<dbReference type="InterPro" id="IPR018980">
    <property type="entry name" value="FERM_PH-like_C"/>
</dbReference>
<dbReference type="Gene3D" id="2.30.29.30">
    <property type="entry name" value="Pleckstrin-homology domain (PH domain)/Phosphotyrosine-binding domain (PTB)"/>
    <property type="match status" value="1"/>
</dbReference>
<organism evidence="3 4">
    <name type="scientific">Strongyloides venezuelensis</name>
    <name type="common">Threadworm</name>
    <dbReference type="NCBI Taxonomy" id="75913"/>
    <lineage>
        <taxon>Eukaryota</taxon>
        <taxon>Metazoa</taxon>
        <taxon>Ecdysozoa</taxon>
        <taxon>Nematoda</taxon>
        <taxon>Chromadorea</taxon>
        <taxon>Rhabditida</taxon>
        <taxon>Tylenchina</taxon>
        <taxon>Panagrolaimomorpha</taxon>
        <taxon>Strongyloidoidea</taxon>
        <taxon>Strongyloididae</taxon>
        <taxon>Strongyloides</taxon>
    </lineage>
</organism>
<dbReference type="GO" id="GO:0031032">
    <property type="term" value="P:actomyosin structure organization"/>
    <property type="evidence" value="ECO:0007669"/>
    <property type="project" value="TreeGrafter"/>
</dbReference>
<dbReference type="PANTHER" id="PTHR23280:SF27">
    <property type="entry name" value="TYROSINE-PROTEIN PHOSPHATASE NON-RECEPTOR TYPE"/>
    <property type="match status" value="1"/>
</dbReference>
<dbReference type="Gene3D" id="1.20.80.10">
    <property type="match status" value="1"/>
</dbReference>
<dbReference type="SMART" id="SM01196">
    <property type="entry name" value="FERM_C"/>
    <property type="match status" value="1"/>
</dbReference>
<dbReference type="Pfam" id="PF09380">
    <property type="entry name" value="FERM_C"/>
    <property type="match status" value="1"/>
</dbReference>
<dbReference type="PANTHER" id="PTHR23280">
    <property type="entry name" value="4.1 G PROTEIN"/>
    <property type="match status" value="1"/>
</dbReference>
<dbReference type="GO" id="GO:0005856">
    <property type="term" value="C:cytoskeleton"/>
    <property type="evidence" value="ECO:0007669"/>
    <property type="project" value="TreeGrafter"/>
</dbReference>
<accession>A0A0K0FBZ2</accession>
<dbReference type="InterPro" id="IPR035963">
    <property type="entry name" value="FERM_2"/>
</dbReference>
<dbReference type="STRING" id="75913.A0A0K0FBZ2"/>
<dbReference type="SUPFAM" id="SSF47031">
    <property type="entry name" value="Second domain of FERM"/>
    <property type="match status" value="1"/>
</dbReference>
<keyword evidence="3" id="KW-1185">Reference proteome</keyword>
<dbReference type="SUPFAM" id="SSF54236">
    <property type="entry name" value="Ubiquitin-like"/>
    <property type="match status" value="1"/>
</dbReference>
<dbReference type="PRINTS" id="PR00935">
    <property type="entry name" value="BAND41"/>
</dbReference>
<dbReference type="InterPro" id="IPR018979">
    <property type="entry name" value="FERM_N"/>
</dbReference>
<proteinExistence type="predicted"/>
<feature type="region of interest" description="Disordered" evidence="1">
    <location>
        <begin position="381"/>
        <end position="414"/>
    </location>
</feature>
<evidence type="ECO:0000259" key="2">
    <source>
        <dbReference type="PROSITE" id="PS50057"/>
    </source>
</evidence>
<dbReference type="InterPro" id="IPR011993">
    <property type="entry name" value="PH-like_dom_sf"/>
</dbReference>
<protein>
    <submittedName>
        <fullName evidence="4">FERM domain-containing protein</fullName>
    </submittedName>
</protein>
<dbReference type="Gene3D" id="3.10.20.90">
    <property type="entry name" value="Phosphatidylinositol 3-kinase Catalytic Subunit, Chain A, domain 1"/>
    <property type="match status" value="1"/>
</dbReference>
<dbReference type="SMART" id="SM00295">
    <property type="entry name" value="B41"/>
    <property type="match status" value="1"/>
</dbReference>
<dbReference type="Pfam" id="PF09379">
    <property type="entry name" value="FERM_N"/>
    <property type="match status" value="1"/>
</dbReference>
<dbReference type="InterPro" id="IPR000299">
    <property type="entry name" value="FERM_domain"/>
</dbReference>
<dbReference type="InterPro" id="IPR019749">
    <property type="entry name" value="Band_41_domain"/>
</dbReference>
<dbReference type="InterPro" id="IPR014352">
    <property type="entry name" value="FERM/acyl-CoA-bd_prot_sf"/>
</dbReference>
<dbReference type="SUPFAM" id="SSF50729">
    <property type="entry name" value="PH domain-like"/>
    <property type="match status" value="1"/>
</dbReference>
<evidence type="ECO:0000313" key="3">
    <source>
        <dbReference type="Proteomes" id="UP000035680"/>
    </source>
</evidence>
<reference evidence="4" key="2">
    <citation type="submission" date="2015-08" db="UniProtKB">
        <authorList>
            <consortium name="WormBaseParasite"/>
        </authorList>
    </citation>
    <scope>IDENTIFICATION</scope>
</reference>
<evidence type="ECO:0000256" key="1">
    <source>
        <dbReference type="SAM" id="MobiDB-lite"/>
    </source>
</evidence>
<feature type="region of interest" description="Disordered" evidence="1">
    <location>
        <begin position="1"/>
        <end position="23"/>
    </location>
</feature>
<dbReference type="Pfam" id="PF00373">
    <property type="entry name" value="FERM_M"/>
    <property type="match status" value="1"/>
</dbReference>
<evidence type="ECO:0000313" key="4">
    <source>
        <dbReference type="WBParaSite" id="SVE_0635600.1"/>
    </source>
</evidence>
<dbReference type="CDD" id="cd14473">
    <property type="entry name" value="FERM_B-lobe"/>
    <property type="match status" value="1"/>
</dbReference>
<reference evidence="3" key="1">
    <citation type="submission" date="2014-07" db="EMBL/GenBank/DDBJ databases">
        <authorList>
            <person name="Martin A.A"/>
            <person name="De Silva N."/>
        </authorList>
    </citation>
    <scope>NUCLEOTIDE SEQUENCE</scope>
</reference>
<feature type="compositionally biased region" description="Basic and acidic residues" evidence="1">
    <location>
        <begin position="1"/>
        <end position="16"/>
    </location>
</feature>
<dbReference type="WBParaSite" id="SVE_0635600.1">
    <property type="protein sequence ID" value="SVE_0635600.1"/>
    <property type="gene ID" value="SVE_0635600"/>
</dbReference>
<sequence length="642" mass="73404">MKEKNSGNHDEEHHNSSVDIGSHSNIQPGVKQKNLHPAIVHFLDGTKSTYYIHKNSEGIVLLDLVSRTLNLIEKDYFALSYLDNGIKYWLYNDKKISKKVKGEWEFKFEVKFFPPDPDLLNDDVGRYLLFLQIREDVYKGSIPLSMPVAASLAGFVMQSLHGDFVDSPNYGEFIDKALILSTPITSEFVGKVKEAHQQQRGLTPSDMERCYLEVAKQLSLYGVVMFPLKELKDKPTHVGVSASSVNIYRNQVREHRFIWQDIVKVAYRRNNFEIKVKPGVLKEKKEALWSAKTDDYKSAKRIWKCCVEYHTFFRLIQAEDGKKGFFKFGSKRFSYKGRTQFQTKMNASMLNNGEEISSKSSQHINDASTLSEINTNEFINSPGKSYTISETTPKKKIKSKSSTSTSSSDSDDAIVVDNRDKSLSHQINNVSCYEAREYPLEKKNELPFEPIEKVNESTYGERNINHSSNYTNNHSETIPIVEITENTSNTKVMPTTHVSTWKEVEDGPETVTEEYDEDGNKVMTITKRQHVKTVVQKEIYKTVEIPISQIDEYIEQQHKENVENIENEILSNQSYTVGNCTVDTVKYKGKRDGLYGTHTIHKISYTNDNSINHEDLLDTAILQTTEVNPKVAVEKIDVSDCK</sequence>
<feature type="domain" description="FERM" evidence="2">
    <location>
        <begin position="36"/>
        <end position="317"/>
    </location>
</feature>
<dbReference type="Proteomes" id="UP000035680">
    <property type="component" value="Unassembled WGS sequence"/>
</dbReference>